<dbReference type="InterPro" id="IPR014710">
    <property type="entry name" value="RmlC-like_jellyroll"/>
</dbReference>
<dbReference type="PROSITE" id="PS50042">
    <property type="entry name" value="CNMP_BINDING_3"/>
    <property type="match status" value="1"/>
</dbReference>
<dbReference type="SUPFAM" id="SSF51206">
    <property type="entry name" value="cAMP-binding domain-like"/>
    <property type="match status" value="1"/>
</dbReference>
<organism evidence="2 3">
    <name type="scientific">Roseibium salinum</name>
    <dbReference type="NCBI Taxonomy" id="1604349"/>
    <lineage>
        <taxon>Bacteria</taxon>
        <taxon>Pseudomonadati</taxon>
        <taxon>Pseudomonadota</taxon>
        <taxon>Alphaproteobacteria</taxon>
        <taxon>Hyphomicrobiales</taxon>
        <taxon>Stappiaceae</taxon>
        <taxon>Roseibium</taxon>
    </lineage>
</organism>
<evidence type="ECO:0000313" key="3">
    <source>
        <dbReference type="Proteomes" id="UP001300261"/>
    </source>
</evidence>
<dbReference type="EMBL" id="JAPEVI010000002">
    <property type="protein sequence ID" value="MCX2721509.1"/>
    <property type="molecule type" value="Genomic_DNA"/>
</dbReference>
<name>A0ABT3QX46_9HYPH</name>
<dbReference type="Pfam" id="PF00027">
    <property type="entry name" value="cNMP_binding"/>
    <property type="match status" value="1"/>
</dbReference>
<dbReference type="Proteomes" id="UP001300261">
    <property type="component" value="Unassembled WGS sequence"/>
</dbReference>
<feature type="domain" description="Cyclic nucleotide-binding" evidence="1">
    <location>
        <begin position="23"/>
        <end position="115"/>
    </location>
</feature>
<evidence type="ECO:0000313" key="2">
    <source>
        <dbReference type="EMBL" id="MCX2721509.1"/>
    </source>
</evidence>
<dbReference type="CDD" id="cd00038">
    <property type="entry name" value="CAP_ED"/>
    <property type="match status" value="1"/>
</dbReference>
<dbReference type="InterPro" id="IPR018490">
    <property type="entry name" value="cNMP-bd_dom_sf"/>
</dbReference>
<dbReference type="RefSeq" id="WP_265961205.1">
    <property type="nucleotide sequence ID" value="NZ_JAPEVI010000002.1"/>
</dbReference>
<proteinExistence type="predicted"/>
<gene>
    <name evidence="2" type="ORF">ON753_03680</name>
</gene>
<protein>
    <submittedName>
        <fullName evidence="2">Crp/Fnr family transcriptional regulator</fullName>
    </submittedName>
</protein>
<dbReference type="InterPro" id="IPR000595">
    <property type="entry name" value="cNMP-bd_dom"/>
</dbReference>
<comment type="caution">
    <text evidence="2">The sequence shown here is derived from an EMBL/GenBank/DDBJ whole genome shotgun (WGS) entry which is preliminary data.</text>
</comment>
<accession>A0ABT3QX46</accession>
<dbReference type="Gene3D" id="2.60.120.10">
    <property type="entry name" value="Jelly Rolls"/>
    <property type="match status" value="1"/>
</dbReference>
<reference evidence="2 3" key="1">
    <citation type="journal article" date="2016" name="Int. J. Syst. Evol. Microbiol.">
        <title>Labrenzia salina sp. nov., isolated from the rhizosphere of the halophyte Arthrocnemum macrostachyum.</title>
        <authorList>
            <person name="Camacho M."/>
            <person name="Redondo-Gomez S."/>
            <person name="Rodriguez-Llorente I."/>
            <person name="Rohde M."/>
            <person name="Sproer C."/>
            <person name="Schumann P."/>
            <person name="Klenk H.P."/>
            <person name="Montero-Calasanz M.D.C."/>
        </authorList>
    </citation>
    <scope>NUCLEOTIDE SEQUENCE [LARGE SCALE GENOMIC DNA]</scope>
    <source>
        <strain evidence="2 3">DSM 29163</strain>
    </source>
</reference>
<sequence length="174" mass="19328">MSADFSELFEGGVDLALAKDRAVFRSGDPVRSAYLVVAGQIDLVRHSGEGARMILHRSRSGQVVAEASVYERSYHCDGFAKETASLLAIPVTVFRDRLGANADLSERWAAHLAHSLQGARMQAEIRTLRTVSERLDAWLADARDLPPKGEWQDLAQLLGVTREALYRELARRRP</sequence>
<keyword evidence="3" id="KW-1185">Reference proteome</keyword>
<evidence type="ECO:0000259" key="1">
    <source>
        <dbReference type="PROSITE" id="PS50042"/>
    </source>
</evidence>